<keyword evidence="1" id="KW-1133">Transmembrane helix</keyword>
<evidence type="ECO:0000313" key="2">
    <source>
        <dbReference type="EMBL" id="MEA5666298.1"/>
    </source>
</evidence>
<organism evidence="2 3">
    <name type="scientific">Stenotrophomonas capsici</name>
    <dbReference type="NCBI Taxonomy" id="3110230"/>
    <lineage>
        <taxon>Bacteria</taxon>
        <taxon>Pseudomonadati</taxon>
        <taxon>Pseudomonadota</taxon>
        <taxon>Gammaproteobacteria</taxon>
        <taxon>Lysobacterales</taxon>
        <taxon>Lysobacteraceae</taxon>
        <taxon>Stenotrophomonas</taxon>
    </lineage>
</organism>
<feature type="transmembrane region" description="Helical" evidence="1">
    <location>
        <begin position="71"/>
        <end position="92"/>
    </location>
</feature>
<dbReference type="EMBL" id="JAYFUH010000061">
    <property type="protein sequence ID" value="MEA5666298.1"/>
    <property type="molecule type" value="Genomic_DNA"/>
</dbReference>
<dbReference type="Proteomes" id="UP001301653">
    <property type="component" value="Unassembled WGS sequence"/>
</dbReference>
<sequence length="93" mass="10005">MPHHDPIVELHRLQTETMQQLERIAEDIKAGRVPAEEGGQRARALMAASDARRSALFAAGAAAADRRTRRAWLMVLAVVVAAAVAVLGRVLLG</sequence>
<gene>
    <name evidence="2" type="ORF">VA603_01925</name>
</gene>
<comment type="caution">
    <text evidence="2">The sequence shown here is derived from an EMBL/GenBank/DDBJ whole genome shotgun (WGS) entry which is preliminary data.</text>
</comment>
<keyword evidence="3" id="KW-1185">Reference proteome</keyword>
<keyword evidence="1" id="KW-0812">Transmembrane</keyword>
<evidence type="ECO:0000313" key="3">
    <source>
        <dbReference type="Proteomes" id="UP001301653"/>
    </source>
</evidence>
<proteinExistence type="predicted"/>
<keyword evidence="1" id="KW-0472">Membrane</keyword>
<accession>A0ABU5UYY6</accession>
<name>A0ABU5UYY6_9GAMM</name>
<evidence type="ECO:0000256" key="1">
    <source>
        <dbReference type="SAM" id="Phobius"/>
    </source>
</evidence>
<evidence type="ECO:0008006" key="4">
    <source>
        <dbReference type="Google" id="ProtNLM"/>
    </source>
</evidence>
<dbReference type="RefSeq" id="WP_132864582.1">
    <property type="nucleotide sequence ID" value="NZ_JAYFUH010000061.1"/>
</dbReference>
<reference evidence="2 3" key="1">
    <citation type="submission" date="2023-12" db="EMBL/GenBank/DDBJ databases">
        <title>Stenotrophomonas guangdongensis sp. nov., isolated from wilted pepper plants (Capsicum annuum).</title>
        <authorList>
            <person name="Qiu M."/>
            <person name="Li Y."/>
            <person name="Liu Q."/>
            <person name="Zhang X."/>
            <person name="Huang Y."/>
            <person name="Guo R."/>
            <person name="Hu M."/>
            <person name="Zhou J."/>
            <person name="Zhou X."/>
        </authorList>
    </citation>
    <scope>NUCLEOTIDE SEQUENCE [LARGE SCALE GENOMIC DNA]</scope>
    <source>
        <strain evidence="2 3">MH1</strain>
    </source>
</reference>
<protein>
    <recommendedName>
        <fullName evidence="4">DUF3618 domain-containing protein</fullName>
    </recommendedName>
</protein>